<dbReference type="InterPro" id="IPR001387">
    <property type="entry name" value="Cro/C1-type_HTH"/>
</dbReference>
<proteinExistence type="predicted"/>
<dbReference type="Proteomes" id="UP000590511">
    <property type="component" value="Unassembled WGS sequence"/>
</dbReference>
<keyword evidence="6" id="KW-1185">Reference proteome</keyword>
<comment type="caution">
    <text evidence="4">The sequence shown here is derived from an EMBL/GenBank/DDBJ whole genome shotgun (WGS) entry which is preliminary data.</text>
</comment>
<evidence type="ECO:0000313" key="4">
    <source>
        <dbReference type="EMBL" id="MBB4753309.1"/>
    </source>
</evidence>
<reference evidence="4 5" key="1">
    <citation type="submission" date="2020-08" db="EMBL/GenBank/DDBJ databases">
        <title>Sequencing the genomes of 1000 actinobacteria strains.</title>
        <authorList>
            <person name="Klenk H.-P."/>
        </authorList>
    </citation>
    <scope>NUCLEOTIDE SEQUENCE [LARGE SCALE GENOMIC DNA]</scope>
    <source>
        <strain evidence="4 5">DSM 43150</strain>
    </source>
</reference>
<dbReference type="SUPFAM" id="SSF47413">
    <property type="entry name" value="lambda repressor-like DNA-binding domains"/>
    <property type="match status" value="1"/>
</dbReference>
<dbReference type="GO" id="GO:0005829">
    <property type="term" value="C:cytosol"/>
    <property type="evidence" value="ECO:0007669"/>
    <property type="project" value="TreeGrafter"/>
</dbReference>
<organism evidence="4 5">
    <name type="scientific">Actinoplanes lobatus</name>
    <dbReference type="NCBI Taxonomy" id="113568"/>
    <lineage>
        <taxon>Bacteria</taxon>
        <taxon>Bacillati</taxon>
        <taxon>Actinomycetota</taxon>
        <taxon>Actinomycetes</taxon>
        <taxon>Micromonosporales</taxon>
        <taxon>Micromonosporaceae</taxon>
        <taxon>Actinoplanes</taxon>
    </lineage>
</organism>
<feature type="domain" description="HTH cro/C1-type" evidence="2">
    <location>
        <begin position="9"/>
        <end position="64"/>
    </location>
</feature>
<evidence type="ECO:0000313" key="6">
    <source>
        <dbReference type="Proteomes" id="UP000631312"/>
    </source>
</evidence>
<sequence>MAEHIGARVRLWRRRRKLSQSALAGLAGVTQAYLSQIENGLRAVERRSTQVALAQALDVSVADLLGQTADPTDPVRSRAAEHIADIRVALVELEVGDIRAPGRNPAELDDAIRRMQQLRISSDHLVLAPGLAGLLRDAARRPEALVRVAYTAASCLRSLGYRDLARPAARIAIDAARSLDDPAWIGMAEFGYIQSLPIEAATVARRVADRAITEMQNAAADPSARQTLGQIHLTAALASATAQRHDDAWAHLAAAQAEAGSLGEPLDGLGFFGNFFGPLNVHLWKMTLLTEMGDHGRVLEMADGLPVDEIPIASRRQSYHLDRGRALAHSGRNDKLALIALAQAERAAPAPFRLNPVIRDVVSTMITRAKRKAVAEDLTAMAQRLGVSPV</sequence>
<accession>A0A7W7HMK1</accession>
<dbReference type="Proteomes" id="UP000631312">
    <property type="component" value="Unassembled WGS sequence"/>
</dbReference>
<name>A0A7W7HMK1_9ACTN</name>
<dbReference type="EMBL" id="BOMP01000010">
    <property type="protein sequence ID" value="GIE37844.1"/>
    <property type="molecule type" value="Genomic_DNA"/>
</dbReference>
<dbReference type="AlphaFoldDB" id="A0A7W7HMK1"/>
<evidence type="ECO:0000313" key="5">
    <source>
        <dbReference type="Proteomes" id="UP000590511"/>
    </source>
</evidence>
<dbReference type="SMART" id="SM00530">
    <property type="entry name" value="HTH_XRE"/>
    <property type="match status" value="1"/>
</dbReference>
<dbReference type="Gene3D" id="1.10.260.40">
    <property type="entry name" value="lambda repressor-like DNA-binding domains"/>
    <property type="match status" value="1"/>
</dbReference>
<dbReference type="Pfam" id="PF13560">
    <property type="entry name" value="HTH_31"/>
    <property type="match status" value="1"/>
</dbReference>
<gene>
    <name evidence="3" type="ORF">Alo02nite_07420</name>
    <name evidence="4" type="ORF">BJ964_007470</name>
</gene>
<dbReference type="EMBL" id="JACHNC010000001">
    <property type="protein sequence ID" value="MBB4753309.1"/>
    <property type="molecule type" value="Genomic_DNA"/>
</dbReference>
<evidence type="ECO:0000313" key="3">
    <source>
        <dbReference type="EMBL" id="GIE37844.1"/>
    </source>
</evidence>
<evidence type="ECO:0000259" key="2">
    <source>
        <dbReference type="PROSITE" id="PS50943"/>
    </source>
</evidence>
<dbReference type="RefSeq" id="WP_188125025.1">
    <property type="nucleotide sequence ID" value="NZ_BOMP01000010.1"/>
</dbReference>
<dbReference type="PANTHER" id="PTHR46797:SF1">
    <property type="entry name" value="METHYLPHOSPHONATE SYNTHASE"/>
    <property type="match status" value="1"/>
</dbReference>
<dbReference type="CDD" id="cd00093">
    <property type="entry name" value="HTH_XRE"/>
    <property type="match status" value="1"/>
</dbReference>
<dbReference type="InterPro" id="IPR050807">
    <property type="entry name" value="TransReg_Diox_bact_type"/>
</dbReference>
<dbReference type="GO" id="GO:0003700">
    <property type="term" value="F:DNA-binding transcription factor activity"/>
    <property type="evidence" value="ECO:0007669"/>
    <property type="project" value="TreeGrafter"/>
</dbReference>
<keyword evidence="1" id="KW-0238">DNA-binding</keyword>
<evidence type="ECO:0000256" key="1">
    <source>
        <dbReference type="ARBA" id="ARBA00023125"/>
    </source>
</evidence>
<dbReference type="GO" id="GO:0003677">
    <property type="term" value="F:DNA binding"/>
    <property type="evidence" value="ECO:0007669"/>
    <property type="project" value="UniProtKB-KW"/>
</dbReference>
<dbReference type="InterPro" id="IPR010982">
    <property type="entry name" value="Lambda_DNA-bd_dom_sf"/>
</dbReference>
<reference evidence="3 6" key="2">
    <citation type="submission" date="2021-01" db="EMBL/GenBank/DDBJ databases">
        <title>Whole genome shotgun sequence of Actinoplanes lobatus NBRC 12513.</title>
        <authorList>
            <person name="Komaki H."/>
            <person name="Tamura T."/>
        </authorList>
    </citation>
    <scope>NUCLEOTIDE SEQUENCE [LARGE SCALE GENOMIC DNA]</scope>
    <source>
        <strain evidence="3 6">NBRC 12513</strain>
    </source>
</reference>
<protein>
    <submittedName>
        <fullName evidence="4">Transcriptional regulator with XRE-family HTH domain</fullName>
    </submittedName>
</protein>
<dbReference type="PROSITE" id="PS50943">
    <property type="entry name" value="HTH_CROC1"/>
    <property type="match status" value="1"/>
</dbReference>
<dbReference type="PANTHER" id="PTHR46797">
    <property type="entry name" value="HTH-TYPE TRANSCRIPTIONAL REGULATOR"/>
    <property type="match status" value="1"/>
</dbReference>